<dbReference type="EMBL" id="KI278121">
    <property type="protein sequence ID" value="ESA19581.1"/>
    <property type="molecule type" value="Genomic_DNA"/>
</dbReference>
<dbReference type="HOGENOM" id="CLU_2850803_0_0_1"/>
<dbReference type="AlphaFoldDB" id="U9UVI1"/>
<accession>U9UVI1</accession>
<protein>
    <submittedName>
        <fullName evidence="1">Uncharacterized protein</fullName>
    </submittedName>
</protein>
<proteinExistence type="predicted"/>
<gene>
    <name evidence="1" type="ORF">GLOINDRAFT_2114</name>
</gene>
<evidence type="ECO:0000313" key="1">
    <source>
        <dbReference type="EMBL" id="ESA19581.1"/>
    </source>
</evidence>
<reference evidence="1" key="1">
    <citation type="submission" date="2013-07" db="EMBL/GenBank/DDBJ databases">
        <title>The genome of an arbuscular mycorrhizal fungus provides insights into the evolution of the oldest plant symbiosis.</title>
        <authorList>
            <consortium name="DOE Joint Genome Institute"/>
            <person name="Tisserant E."/>
            <person name="Malbreil M."/>
            <person name="Kuo A."/>
            <person name="Kohler A."/>
            <person name="Symeonidi A."/>
            <person name="Balestrini R."/>
            <person name="Charron P."/>
            <person name="Duensing N."/>
            <person name="Frei-dit-Frey N."/>
            <person name="Gianinazzi-Pearson V."/>
            <person name="Gilbert B."/>
            <person name="Handa Y."/>
            <person name="Hijri M."/>
            <person name="Kaul R."/>
            <person name="Kawaguchi M."/>
            <person name="Krajinski F."/>
            <person name="Lammers P."/>
            <person name="Lapierre D."/>
            <person name="Masclaux F.G."/>
            <person name="Murat C."/>
            <person name="Morin E."/>
            <person name="Ndikumana S."/>
            <person name="Pagni M."/>
            <person name="Petitpierre D."/>
            <person name="Requena N."/>
            <person name="Rosikiewicz P."/>
            <person name="Riley R."/>
            <person name="Saito K."/>
            <person name="San Clemente H."/>
            <person name="Shapiro H."/>
            <person name="van Tuinen D."/>
            <person name="Becard G."/>
            <person name="Bonfante P."/>
            <person name="Paszkowski U."/>
            <person name="Shachar-Hill Y."/>
            <person name="Young J.P."/>
            <person name="Sanders I.R."/>
            <person name="Henrissat B."/>
            <person name="Rensing S.A."/>
            <person name="Grigoriev I.V."/>
            <person name="Corradi N."/>
            <person name="Roux C."/>
            <person name="Martin F."/>
        </authorList>
    </citation>
    <scope>NUCLEOTIDE SEQUENCE</scope>
    <source>
        <strain evidence="1">DAOM 197198</strain>
    </source>
</reference>
<sequence>MLTVHSVKLSTKSVRHTFEKVVTSFAYRYFLEVEGRDLTFINHEIDLPDRLHKWFLDVKVTLFFR</sequence>
<organism evidence="1">
    <name type="scientific">Rhizophagus irregularis (strain DAOM 181602 / DAOM 197198 / MUCL 43194)</name>
    <name type="common">Arbuscular mycorrhizal fungus</name>
    <name type="synonym">Glomus intraradices</name>
    <dbReference type="NCBI Taxonomy" id="747089"/>
    <lineage>
        <taxon>Eukaryota</taxon>
        <taxon>Fungi</taxon>
        <taxon>Fungi incertae sedis</taxon>
        <taxon>Mucoromycota</taxon>
        <taxon>Glomeromycotina</taxon>
        <taxon>Glomeromycetes</taxon>
        <taxon>Glomerales</taxon>
        <taxon>Glomeraceae</taxon>
        <taxon>Rhizophagus</taxon>
    </lineage>
</organism>
<name>U9UVI1_RHIID</name>